<reference evidence="7 8" key="1">
    <citation type="submission" date="2015-10" db="EMBL/GenBank/DDBJ databases">
        <title>Metagenome-Assembled Genomes uncover a global brackish microbiome.</title>
        <authorList>
            <person name="Hugerth L.W."/>
            <person name="Larsson J."/>
            <person name="Alneberg J."/>
            <person name="Lindh M.V."/>
            <person name="Legrand C."/>
            <person name="Pinhassi J."/>
            <person name="Andersson A.F."/>
        </authorList>
    </citation>
    <scope>NUCLEOTIDE SEQUENCE [LARGE SCALE GENOMIC DNA]</scope>
    <source>
        <strain evidence="7">BACL6 MAG-120924-bin43</strain>
    </source>
</reference>
<sequence>MPLLPPRQRKLLIAAVVLTVSVGGGWLWSSASEPDLDARLTTPGEVPYPTIATNNAVAGTSLPQASLLTLDNKTIDSSELIGKPLILNFWYSTCEPCRREMPVLTASADAHSPLVRFVGINMNDSIETATNFVEKYNVNYDIMFDPSGSFIGALGIGTAPMTLFVDAQGIIVDQVAGEITADKLESLIAKWFTQ</sequence>
<evidence type="ECO:0000256" key="3">
    <source>
        <dbReference type="ARBA" id="ARBA00022968"/>
    </source>
</evidence>
<dbReference type="CDD" id="cd02966">
    <property type="entry name" value="TlpA_like_family"/>
    <property type="match status" value="1"/>
</dbReference>
<dbReference type="GO" id="GO:0016491">
    <property type="term" value="F:oxidoreductase activity"/>
    <property type="evidence" value="ECO:0007669"/>
    <property type="project" value="InterPro"/>
</dbReference>
<evidence type="ECO:0000256" key="4">
    <source>
        <dbReference type="ARBA" id="ARBA00023157"/>
    </source>
</evidence>
<dbReference type="InterPro" id="IPR013766">
    <property type="entry name" value="Thioredoxin_domain"/>
</dbReference>
<dbReference type="GO" id="GO:0017004">
    <property type="term" value="P:cytochrome complex assembly"/>
    <property type="evidence" value="ECO:0007669"/>
    <property type="project" value="UniProtKB-KW"/>
</dbReference>
<proteinExistence type="predicted"/>
<name>A0A0R2QBB0_9ACTN</name>
<comment type="subcellular location">
    <subcellularLocation>
        <location evidence="1">Cell envelope</location>
    </subcellularLocation>
</comment>
<dbReference type="PANTHER" id="PTHR42852">
    <property type="entry name" value="THIOL:DISULFIDE INTERCHANGE PROTEIN DSBE"/>
    <property type="match status" value="1"/>
</dbReference>
<dbReference type="Pfam" id="PF00578">
    <property type="entry name" value="AhpC-TSA"/>
    <property type="match status" value="1"/>
</dbReference>
<keyword evidence="3" id="KW-0735">Signal-anchor</keyword>
<evidence type="ECO:0000256" key="5">
    <source>
        <dbReference type="ARBA" id="ARBA00023284"/>
    </source>
</evidence>
<dbReference type="AlphaFoldDB" id="A0A0R2QBB0"/>
<keyword evidence="4" id="KW-1015">Disulfide bond</keyword>
<keyword evidence="5" id="KW-0676">Redox-active center</keyword>
<comment type="caution">
    <text evidence="7">The sequence shown here is derived from an EMBL/GenBank/DDBJ whole genome shotgun (WGS) entry which is preliminary data.</text>
</comment>
<dbReference type="SUPFAM" id="SSF52833">
    <property type="entry name" value="Thioredoxin-like"/>
    <property type="match status" value="1"/>
</dbReference>
<evidence type="ECO:0000256" key="1">
    <source>
        <dbReference type="ARBA" id="ARBA00004196"/>
    </source>
</evidence>
<dbReference type="GO" id="GO:0016209">
    <property type="term" value="F:antioxidant activity"/>
    <property type="evidence" value="ECO:0007669"/>
    <property type="project" value="InterPro"/>
</dbReference>
<dbReference type="Proteomes" id="UP000051017">
    <property type="component" value="Unassembled WGS sequence"/>
</dbReference>
<dbReference type="InterPro" id="IPR017937">
    <property type="entry name" value="Thioredoxin_CS"/>
</dbReference>
<feature type="domain" description="Thioredoxin" evidence="6">
    <location>
        <begin position="56"/>
        <end position="193"/>
    </location>
</feature>
<evidence type="ECO:0000313" key="7">
    <source>
        <dbReference type="EMBL" id="KRO47493.1"/>
    </source>
</evidence>
<accession>A0A0R2QBB0</accession>
<dbReference type="InterPro" id="IPR050553">
    <property type="entry name" value="Thioredoxin_ResA/DsbE_sf"/>
</dbReference>
<evidence type="ECO:0000313" key="8">
    <source>
        <dbReference type="Proteomes" id="UP000051017"/>
    </source>
</evidence>
<dbReference type="PROSITE" id="PS00194">
    <property type="entry name" value="THIOREDOXIN_1"/>
    <property type="match status" value="1"/>
</dbReference>
<protein>
    <recommendedName>
        <fullName evidence="6">Thioredoxin domain-containing protein</fullName>
    </recommendedName>
</protein>
<gene>
    <name evidence="7" type="ORF">ABR75_08170</name>
</gene>
<keyword evidence="2" id="KW-0201">Cytochrome c-type biogenesis</keyword>
<organism evidence="7 8">
    <name type="scientific">Acidimicrobiia bacterium BACL6 MAG-120924-bin43</name>
    <dbReference type="NCBI Taxonomy" id="1655583"/>
    <lineage>
        <taxon>Bacteria</taxon>
        <taxon>Bacillati</taxon>
        <taxon>Actinomycetota</taxon>
        <taxon>Acidimicrobiia</taxon>
        <taxon>acIV cluster</taxon>
    </lineage>
</organism>
<evidence type="ECO:0000256" key="2">
    <source>
        <dbReference type="ARBA" id="ARBA00022748"/>
    </source>
</evidence>
<dbReference type="EMBL" id="LIBJ01000155">
    <property type="protein sequence ID" value="KRO47493.1"/>
    <property type="molecule type" value="Genomic_DNA"/>
</dbReference>
<dbReference type="GO" id="GO:0030313">
    <property type="term" value="C:cell envelope"/>
    <property type="evidence" value="ECO:0007669"/>
    <property type="project" value="UniProtKB-SubCell"/>
</dbReference>
<keyword evidence="3" id="KW-0812">Transmembrane</keyword>
<dbReference type="InterPro" id="IPR000866">
    <property type="entry name" value="AhpC/TSA"/>
</dbReference>
<dbReference type="PANTHER" id="PTHR42852:SF6">
    <property type="entry name" value="THIOL:DISULFIDE INTERCHANGE PROTEIN DSBE"/>
    <property type="match status" value="1"/>
</dbReference>
<dbReference type="InterPro" id="IPR036249">
    <property type="entry name" value="Thioredoxin-like_sf"/>
</dbReference>
<evidence type="ECO:0000259" key="6">
    <source>
        <dbReference type="PROSITE" id="PS51352"/>
    </source>
</evidence>
<dbReference type="PROSITE" id="PS51352">
    <property type="entry name" value="THIOREDOXIN_2"/>
    <property type="match status" value="1"/>
</dbReference>
<dbReference type="Gene3D" id="3.40.30.10">
    <property type="entry name" value="Glutaredoxin"/>
    <property type="match status" value="1"/>
</dbReference>